<keyword evidence="3" id="KW-0333">Golgi apparatus</keyword>
<protein>
    <recommendedName>
        <fullName evidence="2 3">Vacuolar protein sorting-associated protein 51 homolog</fullName>
    </recommendedName>
</protein>
<dbReference type="GO" id="GO:0048193">
    <property type="term" value="P:Golgi vesicle transport"/>
    <property type="evidence" value="ECO:0007669"/>
    <property type="project" value="TreeGrafter"/>
</dbReference>
<accession>A0A183JSG3</accession>
<dbReference type="GO" id="GO:1990745">
    <property type="term" value="C:EARP complex"/>
    <property type="evidence" value="ECO:0007669"/>
    <property type="project" value="TreeGrafter"/>
</dbReference>
<evidence type="ECO:0000256" key="3">
    <source>
        <dbReference type="RuleBase" id="RU368010"/>
    </source>
</evidence>
<keyword evidence="3" id="KW-0445">Lipid transport</keyword>
<name>A0A183JSG3_9TREM</name>
<evidence type="ECO:0000313" key="4">
    <source>
        <dbReference type="EMBL" id="VDO97333.1"/>
    </source>
</evidence>
<dbReference type="GO" id="GO:0007041">
    <property type="term" value="P:lysosomal transport"/>
    <property type="evidence" value="ECO:0007669"/>
    <property type="project" value="TreeGrafter"/>
</dbReference>
<dbReference type="GO" id="GO:0005829">
    <property type="term" value="C:cytosol"/>
    <property type="evidence" value="ECO:0007669"/>
    <property type="project" value="GOC"/>
</dbReference>
<keyword evidence="3" id="KW-0653">Protein transport</keyword>
<evidence type="ECO:0000313" key="5">
    <source>
        <dbReference type="Proteomes" id="UP000279833"/>
    </source>
</evidence>
<dbReference type="WBParaSite" id="SCUD_0000565301-mRNA-1">
    <property type="protein sequence ID" value="SCUD_0000565301-mRNA-1"/>
    <property type="gene ID" value="SCUD_0000565301"/>
</dbReference>
<dbReference type="GO" id="GO:0015031">
    <property type="term" value="P:protein transport"/>
    <property type="evidence" value="ECO:0007669"/>
    <property type="project" value="UniProtKB-UniRule"/>
</dbReference>
<dbReference type="STRING" id="6186.A0A183JSG3"/>
<dbReference type="GO" id="GO:0042147">
    <property type="term" value="P:retrograde transport, endosome to Golgi"/>
    <property type="evidence" value="ECO:0007669"/>
    <property type="project" value="UniProtKB-UniRule"/>
</dbReference>
<dbReference type="GO" id="GO:0007030">
    <property type="term" value="P:Golgi organization"/>
    <property type="evidence" value="ECO:0007669"/>
    <property type="project" value="UniProtKB-UniRule"/>
</dbReference>
<dbReference type="EMBL" id="UZAK01009741">
    <property type="protein sequence ID" value="VDO97333.1"/>
    <property type="molecule type" value="Genomic_DNA"/>
</dbReference>
<dbReference type="GO" id="GO:0032456">
    <property type="term" value="P:endocytic recycling"/>
    <property type="evidence" value="ECO:0007669"/>
    <property type="project" value="TreeGrafter"/>
</dbReference>
<comment type="subunit">
    <text evidence="3">Component of the Golgi-associated retrograde protein (GARP) complex.</text>
</comment>
<keyword evidence="5" id="KW-1185">Reference proteome</keyword>
<reference evidence="6" key="1">
    <citation type="submission" date="2016-06" db="UniProtKB">
        <authorList>
            <consortium name="WormBaseParasite"/>
        </authorList>
    </citation>
    <scope>IDENTIFICATION</scope>
</reference>
<sequence>MEDDLQRKVIKQRLKQFYGSNTNNSLVDQNDPLNIDSPSFDPQLYLDKSLKTKDLSDLISEEKALTDQIRSLDSDMQTLVYDNYSKFISATDTIRMAEMNSLLQNIAAIVSVSGTINGDLADKRKKLGTLTTTQLTLNKLNYLVELPVSLRKYMNKCDWDQIVLDLNKAKYILKSYHNTPSFKNIREDCAEIVSEICSKLWRQFDESSDMAECSNRLKILQQLGFSRRKLSRAILRLAKRQVSQRLAYIKTLVCEGDKRSVQKEETVGSAENIANPFVQESSSEEMVGYYAFISQLFLMIVNYILGHMSLLG</sequence>
<keyword evidence="3" id="KW-0813">Transport</keyword>
<comment type="function">
    <text evidence="3">Acts as component of the GARP complex that is involved in retrograde transport from early and late endosomes to the trans-Golgi network (TGN).</text>
</comment>
<dbReference type="Pfam" id="PF08700">
    <property type="entry name" value="VPS51_Exo84_N"/>
    <property type="match status" value="1"/>
</dbReference>
<dbReference type="GO" id="GO:0016020">
    <property type="term" value="C:membrane"/>
    <property type="evidence" value="ECO:0007669"/>
    <property type="project" value="TreeGrafter"/>
</dbReference>
<dbReference type="PANTHER" id="PTHR15954:SF4">
    <property type="entry name" value="VACUOLAR PROTEIN SORTING-ASSOCIATED PROTEIN 51 HOMOLOG"/>
    <property type="match status" value="1"/>
</dbReference>
<evidence type="ECO:0000256" key="1">
    <source>
        <dbReference type="ARBA" id="ARBA00006080"/>
    </source>
</evidence>
<comment type="subcellular location">
    <subcellularLocation>
        <location evidence="3">Golgi apparatus</location>
        <location evidence="3">trans-Golgi network</location>
    </subcellularLocation>
</comment>
<dbReference type="GO" id="GO:0000938">
    <property type="term" value="C:GARP complex"/>
    <property type="evidence" value="ECO:0007669"/>
    <property type="project" value="UniProtKB-UniRule"/>
</dbReference>
<proteinExistence type="inferred from homology"/>
<dbReference type="PANTHER" id="PTHR15954">
    <property type="entry name" value="VACUOLAR PROTEIN SORTING-ASSOCIATED PROTEIN 51 HOMOLOG"/>
    <property type="match status" value="1"/>
</dbReference>
<evidence type="ECO:0000313" key="6">
    <source>
        <dbReference type="WBParaSite" id="SCUD_0000565301-mRNA-1"/>
    </source>
</evidence>
<reference evidence="4 5" key="2">
    <citation type="submission" date="2018-11" db="EMBL/GenBank/DDBJ databases">
        <authorList>
            <consortium name="Pathogen Informatics"/>
        </authorList>
    </citation>
    <scope>NUCLEOTIDE SEQUENCE [LARGE SCALE GENOMIC DNA]</scope>
    <source>
        <strain evidence="4">Dakar</strain>
        <strain evidence="5">Dakar, Senegal</strain>
    </source>
</reference>
<comment type="similarity">
    <text evidence="1 3">Belongs to the VPS51 family.</text>
</comment>
<gene>
    <name evidence="4" type="ORF">SCUD_LOCUS5654</name>
</gene>
<dbReference type="Proteomes" id="UP000279833">
    <property type="component" value="Unassembled WGS sequence"/>
</dbReference>
<dbReference type="AlphaFoldDB" id="A0A183JSG3"/>
<organism evidence="6">
    <name type="scientific">Schistosoma curassoni</name>
    <dbReference type="NCBI Taxonomy" id="6186"/>
    <lineage>
        <taxon>Eukaryota</taxon>
        <taxon>Metazoa</taxon>
        <taxon>Spiralia</taxon>
        <taxon>Lophotrochozoa</taxon>
        <taxon>Platyhelminthes</taxon>
        <taxon>Trematoda</taxon>
        <taxon>Digenea</taxon>
        <taxon>Strigeidida</taxon>
        <taxon>Schistosomatoidea</taxon>
        <taxon>Schistosomatidae</taxon>
        <taxon>Schistosoma</taxon>
    </lineage>
</organism>
<dbReference type="GO" id="GO:0006869">
    <property type="term" value="P:lipid transport"/>
    <property type="evidence" value="ECO:0007669"/>
    <property type="project" value="UniProtKB-UniRule"/>
</dbReference>
<evidence type="ECO:0000256" key="2">
    <source>
        <dbReference type="ARBA" id="ARBA00016122"/>
    </source>
</evidence>
<dbReference type="InterPro" id="IPR014812">
    <property type="entry name" value="Vps51"/>
</dbReference>